<accession>A0A8J1XR16</accession>
<comment type="caution">
    <text evidence="2">The sequence shown here is derived from an EMBL/GenBank/DDBJ whole genome shotgun (WGS) entry which is preliminary data.</text>
</comment>
<dbReference type="EMBL" id="CAIIXF020000003">
    <property type="protein sequence ID" value="CAH1779628.1"/>
    <property type="molecule type" value="Genomic_DNA"/>
</dbReference>
<evidence type="ECO:0000256" key="1">
    <source>
        <dbReference type="ARBA" id="ARBA00001962"/>
    </source>
</evidence>
<protein>
    <submittedName>
        <fullName evidence="2">Uncharacterized protein</fullName>
    </submittedName>
</protein>
<reference evidence="2" key="1">
    <citation type="submission" date="2022-03" db="EMBL/GenBank/DDBJ databases">
        <authorList>
            <person name="Martin C."/>
        </authorList>
    </citation>
    <scope>NUCLEOTIDE SEQUENCE</scope>
</reference>
<comment type="cofactor">
    <cofactor evidence="1">
        <name>Fe cation</name>
        <dbReference type="ChEBI" id="CHEBI:24875"/>
    </cofactor>
</comment>
<dbReference type="InterPro" id="IPR008775">
    <property type="entry name" value="Phytyl_CoA_dOase-like"/>
</dbReference>
<evidence type="ECO:0000313" key="2">
    <source>
        <dbReference type="EMBL" id="CAH1779628.1"/>
    </source>
</evidence>
<dbReference type="SUPFAM" id="SSF51197">
    <property type="entry name" value="Clavaminate synthase-like"/>
    <property type="match status" value="1"/>
</dbReference>
<organism evidence="2 3">
    <name type="scientific">Owenia fusiformis</name>
    <name type="common">Polychaete worm</name>
    <dbReference type="NCBI Taxonomy" id="6347"/>
    <lineage>
        <taxon>Eukaryota</taxon>
        <taxon>Metazoa</taxon>
        <taxon>Spiralia</taxon>
        <taxon>Lophotrochozoa</taxon>
        <taxon>Annelida</taxon>
        <taxon>Polychaeta</taxon>
        <taxon>Sedentaria</taxon>
        <taxon>Canalipalpata</taxon>
        <taxon>Sabellida</taxon>
        <taxon>Oweniida</taxon>
        <taxon>Oweniidae</taxon>
        <taxon>Owenia</taxon>
    </lineage>
</organism>
<gene>
    <name evidence="2" type="ORF">OFUS_LOCUS6421</name>
</gene>
<name>A0A8J1XR16_OWEFU</name>
<sequence length="303" mass="34756">MDRAQLKHFNENGYVVMKGLLDSETLDSVREGCDQLTNELVQKLISKGKRSEEFKDEPFETRLLKVVGDNIEYAPLIYRYELHKGQFFKLFGNVRVLEVVRQILSSAEDIRIFPNYSIRPKFPNYEPHDVVWHQDAGLSPDGKPNTAPVSERMDAFGRDATVNCWAPLVPATVETGCMKFIPGSQKLGLLEHKLLGRYRETANYGTESKYSTYAAQVPIEVIKEHEPEIIDVECDPGDVVFFSNILIHRGGFNHSKIVRWSVDWRYQDADKETHREQKGHVMWSTDPTQAVANAEQWEQLSLV</sequence>
<dbReference type="AlphaFoldDB" id="A0A8J1XR16"/>
<dbReference type="GO" id="GO:0016491">
    <property type="term" value="F:oxidoreductase activity"/>
    <property type="evidence" value="ECO:0007669"/>
    <property type="project" value="UniProtKB-ARBA"/>
</dbReference>
<dbReference type="OrthoDB" id="2328924at2759"/>
<dbReference type="PANTHER" id="PTHR20883">
    <property type="entry name" value="PHYTANOYL-COA DIOXYGENASE DOMAIN CONTAINING 1"/>
    <property type="match status" value="1"/>
</dbReference>
<dbReference type="Proteomes" id="UP000749559">
    <property type="component" value="Unassembled WGS sequence"/>
</dbReference>
<evidence type="ECO:0000313" key="3">
    <source>
        <dbReference type="Proteomes" id="UP000749559"/>
    </source>
</evidence>
<dbReference type="PANTHER" id="PTHR20883:SF48">
    <property type="entry name" value="ECTOINE DIOXYGENASE"/>
    <property type="match status" value="1"/>
</dbReference>
<keyword evidence="3" id="KW-1185">Reference proteome</keyword>
<dbReference type="Pfam" id="PF05721">
    <property type="entry name" value="PhyH"/>
    <property type="match status" value="1"/>
</dbReference>
<dbReference type="Gene3D" id="2.60.120.620">
    <property type="entry name" value="q2cbj1_9rhob like domain"/>
    <property type="match status" value="1"/>
</dbReference>
<proteinExistence type="predicted"/>
<dbReference type="GO" id="GO:0046872">
    <property type="term" value="F:metal ion binding"/>
    <property type="evidence" value="ECO:0007669"/>
    <property type="project" value="UniProtKB-ARBA"/>
</dbReference>